<feature type="signal peptide" evidence="1">
    <location>
        <begin position="1"/>
        <end position="16"/>
    </location>
</feature>
<accession>A0A0K1D904</accession>
<dbReference type="AlphaFoldDB" id="A0A0K1D904"/>
<keyword evidence="2" id="KW-0800">Toxin</keyword>
<reference evidence="2" key="1">
    <citation type="journal article" date="2014" name="Sci. Data">
        <title>Comprehensive analysis of the venom gland transcriptome of the spider Dolomedes fimbriatus.</title>
        <authorList>
            <person name="Kozlov S.A."/>
            <person name="Lazarev V.N."/>
            <person name="Kostryukova E.S."/>
            <person name="Selezneva O.V."/>
            <person name="Ospanova E.A."/>
            <person name="Alexeev D.G."/>
            <person name="Govorun V.M."/>
            <person name="Grishin E.V."/>
        </authorList>
    </citation>
    <scope>NUCLEOTIDE SEQUENCE</scope>
</reference>
<organism evidence="2">
    <name type="scientific">Dolomedes fimbriatus</name>
    <dbReference type="NCBI Taxonomy" id="1432569"/>
    <lineage>
        <taxon>Eukaryota</taxon>
        <taxon>Metazoa</taxon>
        <taxon>Ecdysozoa</taxon>
        <taxon>Arthropoda</taxon>
        <taxon>Chelicerata</taxon>
        <taxon>Arachnida</taxon>
        <taxon>Araneae</taxon>
        <taxon>Araneomorphae</taxon>
        <taxon>Entelegynae</taxon>
        <taxon>Lycosoidea</taxon>
        <taxon>Pisauridae</taxon>
        <taxon>Dolomedes</taxon>
    </lineage>
</organism>
<name>A0A0K1D904_9ARAC</name>
<keyword evidence="1" id="KW-0732">Signal</keyword>
<proteinExistence type="evidence at transcript level"/>
<reference evidence="2" key="2">
    <citation type="submission" date="2015-02" db="EMBL/GenBank/DDBJ databases">
        <authorList>
            <person name="Chooi Y.-H."/>
        </authorList>
    </citation>
    <scope>NUCLEOTIDE SEQUENCE</scope>
</reference>
<evidence type="ECO:0000313" key="2">
    <source>
        <dbReference type="EMBL" id="AKT08917.1"/>
    </source>
</evidence>
<feature type="chain" id="PRO_5005458308" evidence="1">
    <location>
        <begin position="17"/>
        <end position="136"/>
    </location>
</feature>
<keyword evidence="2" id="KW-0528">Neurotoxin</keyword>
<evidence type="ECO:0000256" key="1">
    <source>
        <dbReference type="SAM" id="SignalP"/>
    </source>
</evidence>
<dbReference type="EMBL" id="KP792841">
    <property type="protein sequence ID" value="AKT08917.1"/>
    <property type="molecule type" value="mRNA"/>
</dbReference>
<sequence length="136" mass="15424">MKILLVFISVLYLVHSFTQEAEKEAIELLEEIAVRDAEPLQAEVAVKEEARACVPRGQSCKSDCDCCAGDWDQCNFWGTCVLGTARDCFDKQENCKVKPKNVSMVTKTEETQVRKLSKGESPNRKEYWIKEKGKCL</sequence>
<protein>
    <submittedName>
        <fullName evidence="2">Putative neurotoxin LTDF 01-23</fullName>
    </submittedName>
</protein>